<keyword evidence="11" id="KW-1185">Reference proteome</keyword>
<comment type="caution">
    <text evidence="10">The sequence shown here is derived from an EMBL/GenBank/DDBJ whole genome shotgun (WGS) entry which is preliminary data.</text>
</comment>
<dbReference type="InterPro" id="IPR035906">
    <property type="entry name" value="MetI-like_sf"/>
</dbReference>
<evidence type="ECO:0000256" key="2">
    <source>
        <dbReference type="ARBA" id="ARBA00022448"/>
    </source>
</evidence>
<feature type="transmembrane region" description="Helical" evidence="8">
    <location>
        <begin position="222"/>
        <end position="244"/>
    </location>
</feature>
<keyword evidence="3" id="KW-1003">Cell membrane</keyword>
<dbReference type="GO" id="GO:0055085">
    <property type="term" value="P:transmembrane transport"/>
    <property type="evidence" value="ECO:0007669"/>
    <property type="project" value="InterPro"/>
</dbReference>
<evidence type="ECO:0000256" key="8">
    <source>
        <dbReference type="RuleBase" id="RU363032"/>
    </source>
</evidence>
<name>A0A853BZ71_9ACTN</name>
<feature type="transmembrane region" description="Helical" evidence="8">
    <location>
        <begin position="72"/>
        <end position="97"/>
    </location>
</feature>
<dbReference type="PROSITE" id="PS50928">
    <property type="entry name" value="ABC_TM1"/>
    <property type="match status" value="2"/>
</dbReference>
<dbReference type="Proteomes" id="UP000530424">
    <property type="component" value="Unassembled WGS sequence"/>
</dbReference>
<evidence type="ECO:0000313" key="10">
    <source>
        <dbReference type="EMBL" id="NYI99687.1"/>
    </source>
</evidence>
<protein>
    <submittedName>
        <fullName evidence="10">Iron(III) transport system permease protein</fullName>
    </submittedName>
</protein>
<feature type="transmembrane region" description="Helical" evidence="8">
    <location>
        <begin position="127"/>
        <end position="149"/>
    </location>
</feature>
<feature type="domain" description="ABC transmembrane type-1" evidence="9">
    <location>
        <begin position="1"/>
        <end position="144"/>
    </location>
</feature>
<dbReference type="CDD" id="cd06261">
    <property type="entry name" value="TM_PBP2"/>
    <property type="match status" value="1"/>
</dbReference>
<reference evidence="10 11" key="1">
    <citation type="submission" date="2020-07" db="EMBL/GenBank/DDBJ databases">
        <title>Sequencing the genomes of 1000 actinobacteria strains.</title>
        <authorList>
            <person name="Klenk H.-P."/>
        </authorList>
    </citation>
    <scope>NUCLEOTIDE SEQUENCE [LARGE SCALE GENOMIC DNA]</scope>
    <source>
        <strain evidence="10 11">DSM 103833</strain>
    </source>
</reference>
<evidence type="ECO:0000313" key="11">
    <source>
        <dbReference type="Proteomes" id="UP000530424"/>
    </source>
</evidence>
<feature type="transmembrane region" description="Helical" evidence="8">
    <location>
        <begin position="177"/>
        <end position="202"/>
    </location>
</feature>
<evidence type="ECO:0000256" key="1">
    <source>
        <dbReference type="ARBA" id="ARBA00004429"/>
    </source>
</evidence>
<keyword evidence="2 8" id="KW-0813">Transport</keyword>
<proteinExistence type="inferred from homology"/>
<dbReference type="PANTHER" id="PTHR43357:SF3">
    <property type="entry name" value="FE(3+)-TRANSPORT SYSTEM PERMEASE PROTEIN FBPB 2"/>
    <property type="match status" value="1"/>
</dbReference>
<dbReference type="SUPFAM" id="SSF161098">
    <property type="entry name" value="MetI-like"/>
    <property type="match status" value="2"/>
</dbReference>
<dbReference type="PANTHER" id="PTHR43357">
    <property type="entry name" value="INNER MEMBRANE ABC TRANSPORTER PERMEASE PROTEIN YDCV"/>
    <property type="match status" value="1"/>
</dbReference>
<comment type="similarity">
    <text evidence="8">Belongs to the binding-protein-dependent transport system permease family.</text>
</comment>
<evidence type="ECO:0000256" key="3">
    <source>
        <dbReference type="ARBA" id="ARBA00022475"/>
    </source>
</evidence>
<feature type="transmembrane region" description="Helical" evidence="8">
    <location>
        <begin position="27"/>
        <end position="51"/>
    </location>
</feature>
<organism evidence="10 11">
    <name type="scientific">Nocardioides thalensis</name>
    <dbReference type="NCBI Taxonomy" id="1914755"/>
    <lineage>
        <taxon>Bacteria</taxon>
        <taxon>Bacillati</taxon>
        <taxon>Actinomycetota</taxon>
        <taxon>Actinomycetes</taxon>
        <taxon>Propionibacteriales</taxon>
        <taxon>Nocardioidaceae</taxon>
        <taxon>Nocardioides</taxon>
    </lineage>
</organism>
<keyword evidence="6 8" id="KW-1133">Transmembrane helix</keyword>
<evidence type="ECO:0000256" key="4">
    <source>
        <dbReference type="ARBA" id="ARBA00022519"/>
    </source>
</evidence>
<comment type="subcellular location">
    <subcellularLocation>
        <location evidence="1">Cell inner membrane</location>
        <topology evidence="1">Multi-pass membrane protein</topology>
    </subcellularLocation>
    <subcellularLocation>
        <location evidence="8">Cell membrane</location>
        <topology evidence="8">Multi-pass membrane protein</topology>
    </subcellularLocation>
</comment>
<dbReference type="GO" id="GO:0005886">
    <property type="term" value="C:plasma membrane"/>
    <property type="evidence" value="ECO:0007669"/>
    <property type="project" value="UniProtKB-SubCell"/>
</dbReference>
<feature type="transmembrane region" description="Helical" evidence="8">
    <location>
        <begin position="390"/>
        <end position="409"/>
    </location>
</feature>
<gene>
    <name evidence="10" type="ORF">HNR19_000386</name>
</gene>
<feature type="transmembrane region" description="Helical" evidence="8">
    <location>
        <begin position="256"/>
        <end position="278"/>
    </location>
</feature>
<evidence type="ECO:0000256" key="5">
    <source>
        <dbReference type="ARBA" id="ARBA00022692"/>
    </source>
</evidence>
<dbReference type="Pfam" id="PF00528">
    <property type="entry name" value="BPD_transp_1"/>
    <property type="match status" value="2"/>
</dbReference>
<dbReference type="AlphaFoldDB" id="A0A853BZ71"/>
<accession>A0A853BZ71</accession>
<keyword evidence="5 8" id="KW-0812">Transmembrane</keyword>
<feature type="transmembrane region" description="Helical" evidence="8">
    <location>
        <begin position="290"/>
        <end position="311"/>
    </location>
</feature>
<evidence type="ECO:0000256" key="7">
    <source>
        <dbReference type="ARBA" id="ARBA00023136"/>
    </source>
</evidence>
<keyword evidence="4" id="KW-0997">Cell inner membrane</keyword>
<feature type="domain" description="ABC transmembrane type-1" evidence="9">
    <location>
        <begin position="218"/>
        <end position="408"/>
    </location>
</feature>
<dbReference type="EMBL" id="JACCFP010000001">
    <property type="protein sequence ID" value="NYI99687.1"/>
    <property type="molecule type" value="Genomic_DNA"/>
</dbReference>
<evidence type="ECO:0000256" key="6">
    <source>
        <dbReference type="ARBA" id="ARBA00022989"/>
    </source>
</evidence>
<keyword evidence="7 8" id="KW-0472">Membrane</keyword>
<dbReference type="InterPro" id="IPR000515">
    <property type="entry name" value="MetI-like"/>
</dbReference>
<feature type="transmembrane region" description="Helical" evidence="8">
    <location>
        <begin position="332"/>
        <end position="357"/>
    </location>
</feature>
<evidence type="ECO:0000259" key="9">
    <source>
        <dbReference type="PROSITE" id="PS50928"/>
    </source>
</evidence>
<dbReference type="Gene3D" id="1.10.3720.10">
    <property type="entry name" value="MetI-like"/>
    <property type="match status" value="2"/>
</dbReference>
<sequence>MVAALPLAMPSYVAAYAWLTFVPGLHGYWGTVLVLTLVSAPYVTLPVAAVLRRADTDVEDVARTLGMGPTRAAVATLLPQVLPAATAGALLAALYALSDFGAPALMRHQVFTYGIQHAYKIGFDRTLAAVMALVLAAMALAVVLGERLFRGRAERRGASGSGGVPAPPRSLGRGLPVALALLGIVAVATLGVPAAALAVQSAESLSTGVVWDELGGAAAQTVALSAAGAALTVLLALPIGILAGRFRGRVAASIESASYLGNAIPGIVVGLALVFLTINLLPGLYQTSVALAAAYAVMFLPKAVGAVRTGVQQVPRDVEEAARVLGRGPVRVWATVTARIASPGIAAGALLVMLTAMKELPATLMLRPIGVETLATELWSKSAVGSYGAAAPYAVSLVLVAALPAYLLSRPGTERGAAS</sequence>